<dbReference type="Pfam" id="PF00205">
    <property type="entry name" value="TPP_enzyme_M"/>
    <property type="match status" value="1"/>
</dbReference>
<dbReference type="Gene3D" id="3.40.50.970">
    <property type="match status" value="2"/>
</dbReference>
<dbReference type="GO" id="GO:0030976">
    <property type="term" value="F:thiamine pyrophosphate binding"/>
    <property type="evidence" value="ECO:0007669"/>
    <property type="project" value="InterPro"/>
</dbReference>
<dbReference type="SUPFAM" id="SSF52467">
    <property type="entry name" value="DHS-like NAD/FAD-binding domain"/>
    <property type="match status" value="1"/>
</dbReference>
<dbReference type="GO" id="GO:0005948">
    <property type="term" value="C:acetolactate synthase complex"/>
    <property type="evidence" value="ECO:0007669"/>
    <property type="project" value="TreeGrafter"/>
</dbReference>
<dbReference type="GO" id="GO:0050660">
    <property type="term" value="F:flavin adenine dinucleotide binding"/>
    <property type="evidence" value="ECO:0007669"/>
    <property type="project" value="TreeGrafter"/>
</dbReference>
<evidence type="ECO:0000256" key="3">
    <source>
        <dbReference type="RuleBase" id="RU362132"/>
    </source>
</evidence>
<reference evidence="7 8" key="1">
    <citation type="journal article" date="2021" name="Microbiol. Resour. Announc.">
        <title>Complete Genome Sequences of Three Human Oral Treponema parvum Isolates.</title>
        <authorList>
            <person name="Zeng H."/>
            <person name="Watt R.M."/>
        </authorList>
    </citation>
    <scope>NUCLEOTIDE SEQUENCE [LARGE SCALE GENOMIC DNA]</scope>
    <source>
        <strain evidence="7 8">ATCC 700770</strain>
    </source>
</reference>
<dbReference type="EMBL" id="CP054142">
    <property type="protein sequence ID" value="QTQ14529.1"/>
    <property type="molecule type" value="Genomic_DNA"/>
</dbReference>
<dbReference type="CDD" id="cd07035">
    <property type="entry name" value="TPP_PYR_POX_like"/>
    <property type="match status" value="1"/>
</dbReference>
<dbReference type="GO" id="GO:0003984">
    <property type="term" value="F:acetolactate synthase activity"/>
    <property type="evidence" value="ECO:0007669"/>
    <property type="project" value="TreeGrafter"/>
</dbReference>
<organism evidence="7 8">
    <name type="scientific">Treponema parvum</name>
    <dbReference type="NCBI Taxonomy" id="138851"/>
    <lineage>
        <taxon>Bacteria</taxon>
        <taxon>Pseudomonadati</taxon>
        <taxon>Spirochaetota</taxon>
        <taxon>Spirochaetia</taxon>
        <taxon>Spirochaetales</taxon>
        <taxon>Treponemataceae</taxon>
        <taxon>Treponema</taxon>
    </lineage>
</organism>
<dbReference type="InterPro" id="IPR012000">
    <property type="entry name" value="Thiamin_PyroP_enz_cen_dom"/>
</dbReference>
<dbReference type="GO" id="GO:0009099">
    <property type="term" value="P:L-valine biosynthetic process"/>
    <property type="evidence" value="ECO:0007669"/>
    <property type="project" value="TreeGrafter"/>
</dbReference>
<evidence type="ECO:0000259" key="4">
    <source>
        <dbReference type="Pfam" id="PF00205"/>
    </source>
</evidence>
<accession>A0A975F5U6</accession>
<name>A0A975F5U6_9SPIR</name>
<keyword evidence="2 3" id="KW-0786">Thiamine pyrophosphate</keyword>
<dbReference type="Pfam" id="PF02775">
    <property type="entry name" value="TPP_enzyme_C"/>
    <property type="match status" value="1"/>
</dbReference>
<evidence type="ECO:0000313" key="8">
    <source>
        <dbReference type="Proteomes" id="UP000671908"/>
    </source>
</evidence>
<dbReference type="InterPro" id="IPR029035">
    <property type="entry name" value="DHS-like_NAD/FAD-binding_dom"/>
</dbReference>
<dbReference type="PANTHER" id="PTHR18968:SF9">
    <property type="entry name" value="3D-(3,5_4)-TRIHYDROXYCYCLOHEXANE-1,2-DIONE HYDROLASE"/>
    <property type="match status" value="1"/>
</dbReference>
<sequence length="568" mass="63631">MKVSDYIINFFIDNGINDMFGYPGAVVCHLMDSAAKNKKMHLHLNYHEQASAFAVCGYGLGTGKIAVAYSNGGPGATNLVTGIADAYYDSIPSIFIAGQVDTSDMKGMFPMRQKGIQEIPIAKLMSPICKAFYLVDAPSAVPFYFKKALYEAKSGRPGPVVLELPADVQRADIDVDLCDVFSIPDCEKVKAGEYSLLIERALMESKRPCILVGNGIKVSNLGDKLKKIIEKFHIPVVFSLHAFDLFEYDYKYNFGFIGNNGKRYSNFILSKADLIISFGARLDIKQVGNQRSNFAKNAKLIRVDIDNNELSYRVRPDEIQLLIDLRYLLDKLLECDVALDTKNWIDICNILKTQLEGYDLHEYHLSLRSLLSKVNGACIYTADVGQHEIYMAQALKLKKEQHVVLSLGLASMGFGIPAAIGAYYATGKYVVCVCGDGGFQMNSQELQFLARENIPVKIIVFNNNSLGMIREFQERNFANKCIHSVESESYVVPNIERLSNAYGISYRKLNSEDKIEIENFEFKSDIPEIIELVISTPTTLYPRFIKGKNIQDMDPPLPDNLYTELNNL</sequence>
<dbReference type="Pfam" id="PF02776">
    <property type="entry name" value="TPP_enzyme_N"/>
    <property type="match status" value="1"/>
</dbReference>
<dbReference type="GO" id="GO:0000287">
    <property type="term" value="F:magnesium ion binding"/>
    <property type="evidence" value="ECO:0007669"/>
    <property type="project" value="InterPro"/>
</dbReference>
<protein>
    <submittedName>
        <fullName evidence="7">Thiamine pyrophosphate-binding protein</fullName>
    </submittedName>
</protein>
<evidence type="ECO:0000259" key="6">
    <source>
        <dbReference type="Pfam" id="PF02776"/>
    </source>
</evidence>
<gene>
    <name evidence="7" type="ORF">HRQ91_08710</name>
</gene>
<dbReference type="Gene3D" id="3.40.50.1220">
    <property type="entry name" value="TPP-binding domain"/>
    <property type="match status" value="1"/>
</dbReference>
<dbReference type="GO" id="GO:0009097">
    <property type="term" value="P:isoleucine biosynthetic process"/>
    <property type="evidence" value="ECO:0007669"/>
    <property type="project" value="TreeGrafter"/>
</dbReference>
<dbReference type="InterPro" id="IPR011766">
    <property type="entry name" value="TPP_enzyme_TPP-bd"/>
</dbReference>
<dbReference type="AlphaFoldDB" id="A0A975F5U6"/>
<evidence type="ECO:0000256" key="1">
    <source>
        <dbReference type="ARBA" id="ARBA00007812"/>
    </source>
</evidence>
<dbReference type="InterPro" id="IPR029061">
    <property type="entry name" value="THDP-binding"/>
</dbReference>
<dbReference type="PANTHER" id="PTHR18968">
    <property type="entry name" value="THIAMINE PYROPHOSPHATE ENZYMES"/>
    <property type="match status" value="1"/>
</dbReference>
<evidence type="ECO:0000313" key="7">
    <source>
        <dbReference type="EMBL" id="QTQ14529.1"/>
    </source>
</evidence>
<dbReference type="RefSeq" id="WP_210119182.1">
    <property type="nucleotide sequence ID" value="NZ_CP054142.1"/>
</dbReference>
<evidence type="ECO:0000259" key="5">
    <source>
        <dbReference type="Pfam" id="PF02775"/>
    </source>
</evidence>
<proteinExistence type="inferred from homology"/>
<comment type="similarity">
    <text evidence="1 3">Belongs to the TPP enzyme family.</text>
</comment>
<feature type="domain" description="Thiamine pyrophosphate enzyme N-terminal TPP-binding" evidence="6">
    <location>
        <begin position="1"/>
        <end position="117"/>
    </location>
</feature>
<feature type="domain" description="Thiamine pyrophosphate enzyme TPP-binding" evidence="5">
    <location>
        <begin position="383"/>
        <end position="514"/>
    </location>
</feature>
<evidence type="ECO:0000256" key="2">
    <source>
        <dbReference type="ARBA" id="ARBA00023052"/>
    </source>
</evidence>
<dbReference type="InterPro" id="IPR045229">
    <property type="entry name" value="TPP_enz"/>
</dbReference>
<feature type="domain" description="Thiamine pyrophosphate enzyme central" evidence="4">
    <location>
        <begin position="201"/>
        <end position="332"/>
    </location>
</feature>
<dbReference type="KEGG" id="tpav:HRQ91_08710"/>
<dbReference type="Proteomes" id="UP000671908">
    <property type="component" value="Chromosome"/>
</dbReference>
<keyword evidence="8" id="KW-1185">Reference proteome</keyword>
<dbReference type="InterPro" id="IPR012001">
    <property type="entry name" value="Thiamin_PyroP_enz_TPP-bd_dom"/>
</dbReference>
<dbReference type="SUPFAM" id="SSF52518">
    <property type="entry name" value="Thiamin diphosphate-binding fold (THDP-binding)"/>
    <property type="match status" value="2"/>
</dbReference>